<proteinExistence type="predicted"/>
<gene>
    <name evidence="8" type="primary">CATSPER3</name>
</gene>
<evidence type="ECO:0000259" key="7">
    <source>
        <dbReference type="Pfam" id="PF00520"/>
    </source>
</evidence>
<dbReference type="STRING" id="13735.ENSPSIP00000004589"/>
<feature type="transmembrane region" description="Helical" evidence="6">
    <location>
        <begin position="251"/>
        <end position="276"/>
    </location>
</feature>
<dbReference type="GO" id="GO:0006814">
    <property type="term" value="P:sodium ion transport"/>
    <property type="evidence" value="ECO:0007669"/>
    <property type="project" value="Ensembl"/>
</dbReference>
<dbReference type="GeneTree" id="ENSGT00940000161455"/>
<dbReference type="SUPFAM" id="SSF81324">
    <property type="entry name" value="Voltage-gated potassium channels"/>
    <property type="match status" value="1"/>
</dbReference>
<reference evidence="8" key="3">
    <citation type="submission" date="2025-08" db="UniProtKB">
        <authorList>
            <consortium name="Ensembl"/>
        </authorList>
    </citation>
    <scope>IDENTIFICATION</scope>
</reference>
<reference evidence="9" key="1">
    <citation type="submission" date="2011-10" db="EMBL/GenBank/DDBJ databases">
        <authorList>
            <consortium name="Soft-shell Turtle Genome Consortium"/>
        </authorList>
    </citation>
    <scope>NUCLEOTIDE SEQUENCE [LARGE SCALE GENOMIC DNA]</scope>
    <source>
        <strain evidence="9">Daiwa-1</strain>
    </source>
</reference>
<dbReference type="GO" id="GO:0005245">
    <property type="term" value="F:voltage-gated calcium channel activity"/>
    <property type="evidence" value="ECO:0007669"/>
    <property type="project" value="Ensembl"/>
</dbReference>
<feature type="transmembrane region" description="Helical" evidence="6">
    <location>
        <begin position="114"/>
        <end position="132"/>
    </location>
</feature>
<keyword evidence="9" id="KW-1185">Reference proteome</keyword>
<dbReference type="Proteomes" id="UP000007267">
    <property type="component" value="Unassembled WGS sequence"/>
</dbReference>
<keyword evidence="2 6" id="KW-0812">Transmembrane</keyword>
<dbReference type="GO" id="GO:0051649">
    <property type="term" value="P:establishment of localization in cell"/>
    <property type="evidence" value="ECO:0007669"/>
    <property type="project" value="Ensembl"/>
</dbReference>
<dbReference type="GO" id="GO:0030317">
    <property type="term" value="P:flagellated sperm motility"/>
    <property type="evidence" value="ECO:0007669"/>
    <property type="project" value="Ensembl"/>
</dbReference>
<reference evidence="8" key="4">
    <citation type="submission" date="2025-09" db="UniProtKB">
        <authorList>
            <consortium name="Ensembl"/>
        </authorList>
    </citation>
    <scope>IDENTIFICATION</scope>
</reference>
<feature type="transmembrane region" description="Helical" evidence="6">
    <location>
        <begin position="86"/>
        <end position="108"/>
    </location>
</feature>
<feature type="coiled-coil region" evidence="5">
    <location>
        <begin position="273"/>
        <end position="304"/>
    </location>
</feature>
<dbReference type="PANTHER" id="PTHR47131">
    <property type="entry name" value="CATION CHANNEL SPERM-ASSOCIATED PROTEIN 3"/>
    <property type="match status" value="1"/>
</dbReference>
<dbReference type="EMBL" id="AGCU01039653">
    <property type="status" value="NOT_ANNOTATED_CDS"/>
    <property type="molecule type" value="Genomic_DNA"/>
</dbReference>
<dbReference type="OMA" id="YETMAVY"/>
<comment type="subcellular location">
    <subcellularLocation>
        <location evidence="1">Membrane</location>
        <topology evidence="1">Multi-pass membrane protein</topology>
    </subcellularLocation>
</comment>
<dbReference type="Ensembl" id="ENSPSIT00000004614.1">
    <property type="protein sequence ID" value="ENSPSIP00000004589.1"/>
    <property type="gene ID" value="ENSPSIG00000004301.1"/>
</dbReference>
<keyword evidence="5" id="KW-0175">Coiled coil</keyword>
<evidence type="ECO:0000256" key="3">
    <source>
        <dbReference type="ARBA" id="ARBA00022989"/>
    </source>
</evidence>
<sequence length="403" mass="46982">MEPTESFHQRRLVSDLVVEKFKSSSDAEVKQSLFWRCRRKDTEFCEYIRRLLQNPLFRSFMISVISLNGVLLVLETDYDFMHNFYAYLEVADLIILSIYTMEILLQLYVDPLNYWRSGYHLFDFILLVIAYLPYTIDKNDVRHYRTWSIINGFQALKILKLISYSRDMRSLITALGQTVKAVTYVLVLLFLLMFIFAILGYGLYGDPDTGDSKNWGNLASALFTLFSLVTVDGWTDLQNELDQHGFKSSRAFTIVFILLGFFVFFNISIGVVIMNIQDSTQNYERELKAEKQAALQAKKQALLQRQQEEVNMLIHQQKTSEYKTFSELVEDFKKTLHHSDPMVLEDFCASIPFIDLYVTSLDLQDDTVYRLQELYHELVGTLNSILEDIREKSMVAPETDLKS</sequence>
<evidence type="ECO:0000313" key="8">
    <source>
        <dbReference type="Ensembl" id="ENSPSIP00000004589.1"/>
    </source>
</evidence>
<reference evidence="9" key="2">
    <citation type="journal article" date="2013" name="Nat. Genet.">
        <title>The draft genomes of soft-shell turtle and green sea turtle yield insights into the development and evolution of the turtle-specific body plan.</title>
        <authorList>
            <person name="Wang Z."/>
            <person name="Pascual-Anaya J."/>
            <person name="Zadissa A."/>
            <person name="Li W."/>
            <person name="Niimura Y."/>
            <person name="Huang Z."/>
            <person name="Li C."/>
            <person name="White S."/>
            <person name="Xiong Z."/>
            <person name="Fang D."/>
            <person name="Wang B."/>
            <person name="Ming Y."/>
            <person name="Chen Y."/>
            <person name="Zheng Y."/>
            <person name="Kuraku S."/>
            <person name="Pignatelli M."/>
            <person name="Herrero J."/>
            <person name="Beal K."/>
            <person name="Nozawa M."/>
            <person name="Li Q."/>
            <person name="Wang J."/>
            <person name="Zhang H."/>
            <person name="Yu L."/>
            <person name="Shigenobu S."/>
            <person name="Wang J."/>
            <person name="Liu J."/>
            <person name="Flicek P."/>
            <person name="Searle S."/>
            <person name="Wang J."/>
            <person name="Kuratani S."/>
            <person name="Yin Y."/>
            <person name="Aken B."/>
            <person name="Zhang G."/>
            <person name="Irie N."/>
        </authorList>
    </citation>
    <scope>NUCLEOTIDE SEQUENCE [LARGE SCALE GENOMIC DNA]</scope>
    <source>
        <strain evidence="9">Daiwa-1</strain>
    </source>
</reference>
<protein>
    <submittedName>
        <fullName evidence="8">Cation channel sperm associated 3</fullName>
    </submittedName>
</protein>
<dbReference type="Gene3D" id="1.20.120.350">
    <property type="entry name" value="Voltage-gated potassium channels. Chain C"/>
    <property type="match status" value="1"/>
</dbReference>
<dbReference type="AlphaFoldDB" id="K7F979"/>
<dbReference type="OrthoDB" id="416585at2759"/>
<evidence type="ECO:0000256" key="4">
    <source>
        <dbReference type="ARBA" id="ARBA00023136"/>
    </source>
</evidence>
<dbReference type="RefSeq" id="XP_014425482.1">
    <property type="nucleotide sequence ID" value="XM_014569996.2"/>
</dbReference>
<evidence type="ECO:0000256" key="5">
    <source>
        <dbReference type="SAM" id="Coils"/>
    </source>
</evidence>
<evidence type="ECO:0000256" key="1">
    <source>
        <dbReference type="ARBA" id="ARBA00004141"/>
    </source>
</evidence>
<dbReference type="Pfam" id="PF00520">
    <property type="entry name" value="Ion_trans"/>
    <property type="match status" value="1"/>
</dbReference>
<dbReference type="CTD" id="347732"/>
<dbReference type="InterPro" id="IPR027359">
    <property type="entry name" value="Volt_channel_dom_sf"/>
</dbReference>
<dbReference type="Gene3D" id="1.10.287.70">
    <property type="match status" value="1"/>
</dbReference>
<accession>K7F979</accession>
<dbReference type="EMBL" id="AGCU01039654">
    <property type="status" value="NOT_ANNOTATED_CDS"/>
    <property type="molecule type" value="Genomic_DNA"/>
</dbReference>
<organism evidence="8 9">
    <name type="scientific">Pelodiscus sinensis</name>
    <name type="common">Chinese softshell turtle</name>
    <name type="synonym">Trionyx sinensis</name>
    <dbReference type="NCBI Taxonomy" id="13735"/>
    <lineage>
        <taxon>Eukaryota</taxon>
        <taxon>Metazoa</taxon>
        <taxon>Chordata</taxon>
        <taxon>Craniata</taxon>
        <taxon>Vertebrata</taxon>
        <taxon>Euteleostomi</taxon>
        <taxon>Archelosauria</taxon>
        <taxon>Testudinata</taxon>
        <taxon>Testudines</taxon>
        <taxon>Cryptodira</taxon>
        <taxon>Trionychia</taxon>
        <taxon>Trionychidae</taxon>
        <taxon>Pelodiscus</taxon>
    </lineage>
</organism>
<dbReference type="EMBL" id="AGCU01039652">
    <property type="status" value="NOT_ANNOTATED_CDS"/>
    <property type="molecule type" value="Genomic_DNA"/>
</dbReference>
<dbReference type="GO" id="GO:0036128">
    <property type="term" value="C:CatSper complex"/>
    <property type="evidence" value="ECO:0007669"/>
    <property type="project" value="Ensembl"/>
</dbReference>
<dbReference type="HOGENOM" id="CLU_058058_0_0_1"/>
<evidence type="ECO:0000256" key="6">
    <source>
        <dbReference type="SAM" id="Phobius"/>
    </source>
</evidence>
<dbReference type="GO" id="GO:0048240">
    <property type="term" value="P:sperm capacitation"/>
    <property type="evidence" value="ECO:0007669"/>
    <property type="project" value="Ensembl"/>
</dbReference>
<keyword evidence="4 6" id="KW-0472">Membrane</keyword>
<feature type="transmembrane region" description="Helical" evidence="6">
    <location>
        <begin position="182"/>
        <end position="203"/>
    </location>
</feature>
<feature type="domain" description="Ion transport" evidence="7">
    <location>
        <begin position="55"/>
        <end position="282"/>
    </location>
</feature>
<dbReference type="eggNOG" id="KOG2301">
    <property type="taxonomic scope" value="Eukaryota"/>
</dbReference>
<dbReference type="KEGG" id="pss:102462731"/>
<evidence type="ECO:0000256" key="2">
    <source>
        <dbReference type="ARBA" id="ARBA00022692"/>
    </source>
</evidence>
<evidence type="ECO:0000313" key="9">
    <source>
        <dbReference type="Proteomes" id="UP000007267"/>
    </source>
</evidence>
<name>K7F979_PELSI</name>
<dbReference type="GO" id="GO:0005783">
    <property type="term" value="C:endoplasmic reticulum"/>
    <property type="evidence" value="ECO:0007669"/>
    <property type="project" value="Ensembl"/>
</dbReference>
<dbReference type="PANTHER" id="PTHR47131:SF1">
    <property type="entry name" value="CATION CHANNEL SPERM-ASSOCIATED PROTEIN 3"/>
    <property type="match status" value="1"/>
</dbReference>
<dbReference type="GO" id="GO:0001669">
    <property type="term" value="C:acrosomal vesicle"/>
    <property type="evidence" value="ECO:0007669"/>
    <property type="project" value="Ensembl"/>
</dbReference>
<dbReference type="InterPro" id="IPR005821">
    <property type="entry name" value="Ion_trans_dom"/>
</dbReference>
<keyword evidence="3 6" id="KW-1133">Transmembrane helix</keyword>
<feature type="transmembrane region" description="Helical" evidence="6">
    <location>
        <begin position="56"/>
        <end position="74"/>
    </location>
</feature>